<proteinExistence type="inferred from homology"/>
<keyword evidence="5" id="KW-0067">ATP-binding</keyword>
<reference evidence="14" key="1">
    <citation type="submission" date="2023-07" db="EMBL/GenBank/DDBJ databases">
        <authorList>
            <consortium name="AG Swart"/>
            <person name="Singh M."/>
            <person name="Singh A."/>
            <person name="Seah K."/>
            <person name="Emmerich C."/>
        </authorList>
    </citation>
    <scope>NUCLEOTIDE SEQUENCE</scope>
    <source>
        <strain evidence="14">DP1</strain>
    </source>
</reference>
<dbReference type="GO" id="GO:0140359">
    <property type="term" value="F:ABC-type transporter activity"/>
    <property type="evidence" value="ECO:0007669"/>
    <property type="project" value="InterPro"/>
</dbReference>
<keyword evidence="3 11" id="KW-0812">Transmembrane</keyword>
<evidence type="ECO:0000256" key="2">
    <source>
        <dbReference type="ARBA" id="ARBA00022448"/>
    </source>
</evidence>
<feature type="transmembrane region" description="Helical" evidence="11">
    <location>
        <begin position="308"/>
        <end position="325"/>
    </location>
</feature>
<evidence type="ECO:0000256" key="7">
    <source>
        <dbReference type="ARBA" id="ARBA00023136"/>
    </source>
</evidence>
<dbReference type="Gene3D" id="1.20.1560.10">
    <property type="entry name" value="ABC transporter type 1, transmembrane domain"/>
    <property type="match status" value="1"/>
</dbReference>
<dbReference type="InterPro" id="IPR003593">
    <property type="entry name" value="AAA+_ATPase"/>
</dbReference>
<feature type="domain" description="ABC transmembrane type-1" evidence="13">
    <location>
        <begin position="81"/>
        <end position="356"/>
    </location>
</feature>
<keyword evidence="7 11" id="KW-0472">Membrane</keyword>
<evidence type="ECO:0000256" key="9">
    <source>
        <dbReference type="SAM" id="Coils"/>
    </source>
</evidence>
<dbReference type="Gene3D" id="3.40.50.300">
    <property type="entry name" value="P-loop containing nucleotide triphosphate hydrolases"/>
    <property type="match status" value="1"/>
</dbReference>
<dbReference type="SUPFAM" id="SSF90123">
    <property type="entry name" value="ABC transporter transmembrane region"/>
    <property type="match status" value="1"/>
</dbReference>
<name>A0AAD1X3H9_EUPCR</name>
<feature type="compositionally biased region" description="Basic and acidic residues" evidence="10">
    <location>
        <begin position="1"/>
        <end position="42"/>
    </location>
</feature>
<feature type="domain" description="ABC transporter" evidence="12">
    <location>
        <begin position="395"/>
        <end position="646"/>
    </location>
</feature>
<evidence type="ECO:0000256" key="8">
    <source>
        <dbReference type="ARBA" id="ARBA00024363"/>
    </source>
</evidence>
<dbReference type="FunFam" id="3.40.50.300:FF:000287">
    <property type="entry name" value="Multidrug ABC transporter ATP-binding protein"/>
    <property type="match status" value="1"/>
</dbReference>
<dbReference type="Proteomes" id="UP001295684">
    <property type="component" value="Unassembled WGS sequence"/>
</dbReference>
<dbReference type="InterPro" id="IPR027417">
    <property type="entry name" value="P-loop_NTPase"/>
</dbReference>
<organism evidence="14 15">
    <name type="scientific">Euplotes crassus</name>
    <dbReference type="NCBI Taxonomy" id="5936"/>
    <lineage>
        <taxon>Eukaryota</taxon>
        <taxon>Sar</taxon>
        <taxon>Alveolata</taxon>
        <taxon>Ciliophora</taxon>
        <taxon>Intramacronucleata</taxon>
        <taxon>Spirotrichea</taxon>
        <taxon>Hypotrichia</taxon>
        <taxon>Euplotida</taxon>
        <taxon>Euplotidae</taxon>
        <taxon>Moneuplotes</taxon>
    </lineage>
</organism>
<comment type="similarity">
    <text evidence="8">Belongs to the ABC transporter superfamily. ABCB family. Heavy Metal importer (TC 3.A.1.210) subfamily.</text>
</comment>
<evidence type="ECO:0000256" key="6">
    <source>
        <dbReference type="ARBA" id="ARBA00022989"/>
    </source>
</evidence>
<dbReference type="GO" id="GO:0016020">
    <property type="term" value="C:membrane"/>
    <property type="evidence" value="ECO:0007669"/>
    <property type="project" value="UniProtKB-SubCell"/>
</dbReference>
<dbReference type="PROSITE" id="PS50929">
    <property type="entry name" value="ABC_TM1F"/>
    <property type="match status" value="1"/>
</dbReference>
<dbReference type="GO" id="GO:0016887">
    <property type="term" value="F:ATP hydrolysis activity"/>
    <property type="evidence" value="ECO:0007669"/>
    <property type="project" value="InterPro"/>
</dbReference>
<dbReference type="Pfam" id="PF00005">
    <property type="entry name" value="ABC_tran"/>
    <property type="match status" value="1"/>
</dbReference>
<sequence>MKKKDIEKPLLDKKSQGKEDISEDIENQKTKIDKEQKKERGSTKNKWGSGQDIKDYGLWYCFSYTLPIIWKGDWVVKIQVIVTFLLTLAAKFLAVVHPIILKYIIDAMSLGEEAYYLIIMYIVVRFAAEVCQLSREISFASVSASAEIYMASKVYNHVQNQSLNFHLSRETGKIIRICSKGSQSFASILRYSVFLIGPLFLEITLVVISCAFVFPFYFFLLVILCVVSYILDTYFVTEWRAKYFRRLNIKDNAYVQKATDSLLNFETVKYFNAEEHEAQRYMGALQEYKIENVSTTNSMVVLNISQSFFLFLGLLLNLSLAAYMVDTGVFKVGDFVLLNTYILQVYAPLFYLGNFLRWIKQAMIDIEQIFEILEIDDTIKEDPHPQRAIKGDGRIEFKNVSFAYEKDTERMIIDNLSFTVEPGKSVALVGATGAGKSTIMRLLYRFYETREGQILIDGQDIRRLTVYELRQKIGIVPQDTVLFNDTLKYNLAYGGVSDPKFKQLMEDPDREEELLIKLRDVANKAQILDFIRGKEKQFEEVVGERGLKLSGGEKQRVAIARALLKKTPIMLFDEATSALDTVTEKEIQGAINDASKGVTSLMIAHRLSTIKKCDNIIVLKNGVICEQGNHNTLLAKEGEYKTLWDKQTQKEKIEKEEKEDIKRREEERAEILQNRASLRKKKSSMNFINAQKKNQSAI</sequence>
<feature type="transmembrane region" description="Helical" evidence="11">
    <location>
        <begin position="214"/>
        <end position="236"/>
    </location>
</feature>
<feature type="transmembrane region" description="Helical" evidence="11">
    <location>
        <begin position="188"/>
        <end position="208"/>
    </location>
</feature>
<dbReference type="InterPro" id="IPR039421">
    <property type="entry name" value="Type_1_exporter"/>
</dbReference>
<dbReference type="EMBL" id="CAMPGE010000662">
    <property type="protein sequence ID" value="CAI2359414.1"/>
    <property type="molecule type" value="Genomic_DNA"/>
</dbReference>
<keyword evidence="4" id="KW-0547">Nucleotide-binding</keyword>
<protein>
    <submittedName>
        <fullName evidence="14">Uncharacterized protein</fullName>
    </submittedName>
</protein>
<feature type="coiled-coil region" evidence="9">
    <location>
        <begin position="650"/>
        <end position="681"/>
    </location>
</feature>
<keyword evidence="9" id="KW-0175">Coiled coil</keyword>
<keyword evidence="15" id="KW-1185">Reference proteome</keyword>
<dbReference type="InterPro" id="IPR036640">
    <property type="entry name" value="ABC1_TM_sf"/>
</dbReference>
<keyword evidence="2" id="KW-0813">Transport</keyword>
<dbReference type="PANTHER" id="PTHR24221:SF610">
    <property type="entry name" value="ABC TRANSPORTER B FAMILY MEMBER 6"/>
    <property type="match status" value="1"/>
</dbReference>
<dbReference type="GO" id="GO:0005524">
    <property type="term" value="F:ATP binding"/>
    <property type="evidence" value="ECO:0007669"/>
    <property type="project" value="UniProtKB-KW"/>
</dbReference>
<feature type="region of interest" description="Disordered" evidence="10">
    <location>
        <begin position="1"/>
        <end position="48"/>
    </location>
</feature>
<feature type="transmembrane region" description="Helical" evidence="11">
    <location>
        <begin position="337"/>
        <end position="356"/>
    </location>
</feature>
<evidence type="ECO:0000256" key="4">
    <source>
        <dbReference type="ARBA" id="ARBA00022741"/>
    </source>
</evidence>
<gene>
    <name evidence="14" type="ORF">ECRASSUSDP1_LOCUS705</name>
</gene>
<evidence type="ECO:0000259" key="13">
    <source>
        <dbReference type="PROSITE" id="PS50929"/>
    </source>
</evidence>
<evidence type="ECO:0000313" key="15">
    <source>
        <dbReference type="Proteomes" id="UP001295684"/>
    </source>
</evidence>
<dbReference type="InterPro" id="IPR003439">
    <property type="entry name" value="ABC_transporter-like_ATP-bd"/>
</dbReference>
<evidence type="ECO:0000256" key="3">
    <source>
        <dbReference type="ARBA" id="ARBA00022692"/>
    </source>
</evidence>
<feature type="transmembrane region" description="Helical" evidence="11">
    <location>
        <begin position="74"/>
        <end position="94"/>
    </location>
</feature>
<evidence type="ECO:0000313" key="14">
    <source>
        <dbReference type="EMBL" id="CAI2359414.1"/>
    </source>
</evidence>
<dbReference type="InterPro" id="IPR011527">
    <property type="entry name" value="ABC1_TM_dom"/>
</dbReference>
<dbReference type="AlphaFoldDB" id="A0AAD1X3H9"/>
<dbReference type="Pfam" id="PF00664">
    <property type="entry name" value="ABC_membrane"/>
    <property type="match status" value="1"/>
</dbReference>
<evidence type="ECO:0000256" key="5">
    <source>
        <dbReference type="ARBA" id="ARBA00022840"/>
    </source>
</evidence>
<dbReference type="SMART" id="SM00382">
    <property type="entry name" value="AAA"/>
    <property type="match status" value="1"/>
</dbReference>
<dbReference type="PROSITE" id="PS00211">
    <property type="entry name" value="ABC_TRANSPORTER_1"/>
    <property type="match status" value="1"/>
</dbReference>
<dbReference type="InterPro" id="IPR017871">
    <property type="entry name" value="ABC_transporter-like_CS"/>
</dbReference>
<evidence type="ECO:0000256" key="10">
    <source>
        <dbReference type="SAM" id="MobiDB-lite"/>
    </source>
</evidence>
<evidence type="ECO:0000256" key="1">
    <source>
        <dbReference type="ARBA" id="ARBA00004141"/>
    </source>
</evidence>
<comment type="caution">
    <text evidence="14">The sequence shown here is derived from an EMBL/GenBank/DDBJ whole genome shotgun (WGS) entry which is preliminary data.</text>
</comment>
<accession>A0AAD1X3H9</accession>
<evidence type="ECO:0000259" key="12">
    <source>
        <dbReference type="PROSITE" id="PS50893"/>
    </source>
</evidence>
<comment type="subcellular location">
    <subcellularLocation>
        <location evidence="1">Membrane</location>
        <topology evidence="1">Multi-pass membrane protein</topology>
    </subcellularLocation>
</comment>
<dbReference type="PANTHER" id="PTHR24221">
    <property type="entry name" value="ATP-BINDING CASSETTE SUB-FAMILY B"/>
    <property type="match status" value="1"/>
</dbReference>
<keyword evidence="6 11" id="KW-1133">Transmembrane helix</keyword>
<dbReference type="PROSITE" id="PS50893">
    <property type="entry name" value="ABC_TRANSPORTER_2"/>
    <property type="match status" value="1"/>
</dbReference>
<feature type="transmembrane region" description="Helical" evidence="11">
    <location>
        <begin position="114"/>
        <end position="131"/>
    </location>
</feature>
<dbReference type="SUPFAM" id="SSF52540">
    <property type="entry name" value="P-loop containing nucleoside triphosphate hydrolases"/>
    <property type="match status" value="1"/>
</dbReference>
<evidence type="ECO:0000256" key="11">
    <source>
        <dbReference type="SAM" id="Phobius"/>
    </source>
</evidence>
<dbReference type="CDD" id="cd18582">
    <property type="entry name" value="ABC_6TM_ATM1_ABCB7"/>
    <property type="match status" value="1"/>
</dbReference>